<comment type="caution">
    <text evidence="4">The sequence shown here is derived from an EMBL/GenBank/DDBJ whole genome shotgun (WGS) entry which is preliminary data.</text>
</comment>
<keyword evidence="1" id="KW-0812">Transmembrane</keyword>
<dbReference type="InterPro" id="IPR006860">
    <property type="entry name" value="FecR"/>
</dbReference>
<dbReference type="Proteomes" id="UP000239711">
    <property type="component" value="Unassembled WGS sequence"/>
</dbReference>
<keyword evidence="5" id="KW-1185">Reference proteome</keyword>
<organism evidence="4 5">
    <name type="scientific">Sphingobacterium haloxyli</name>
    <dbReference type="NCBI Taxonomy" id="2100533"/>
    <lineage>
        <taxon>Bacteria</taxon>
        <taxon>Pseudomonadati</taxon>
        <taxon>Bacteroidota</taxon>
        <taxon>Sphingobacteriia</taxon>
        <taxon>Sphingobacteriales</taxon>
        <taxon>Sphingobacteriaceae</taxon>
        <taxon>Sphingobacterium</taxon>
    </lineage>
</organism>
<dbReference type="GO" id="GO:0016989">
    <property type="term" value="F:sigma factor antagonist activity"/>
    <property type="evidence" value="ECO:0007669"/>
    <property type="project" value="TreeGrafter"/>
</dbReference>
<feature type="domain" description="Protein FecR C-terminal" evidence="3">
    <location>
        <begin position="310"/>
        <end position="378"/>
    </location>
</feature>
<dbReference type="Gene3D" id="2.60.120.1440">
    <property type="match status" value="1"/>
</dbReference>
<sequence>MDTNPYHIADIIAKRFKKEPLDSHEQYLLDRWIQIHPKNKVLFDELMAKGGDMQLMWLEALNEEAAWHRVEQKQRKKQNNRLVWRVAATIALVCSLGLNIWFFKTDTSNEEQVNTPALNLDVDDVQPANLGAKIILANGKEVKVDDTLNIASGSSIIGDALGISNESGRPELIFHTLVVPAANFFKITLSDGTAVWVNAASELRFPEDFGADERRVYLKGEAYFEVEKDAERPFFVETEEVNIRVLGTHFNVSAYGKNVKTSLAEGRVEVLNEKQSVIIAPGQSAEWSNGDLKVRTTNLKRDLAWKNNVFYFKNDHIVNIANQLKRWYNIDVSLSQDVPLHNTYSGEIDRDVKLSEVLTMLQFVSDLKFTLNTNKLLITKQRPMMR</sequence>
<dbReference type="PANTHER" id="PTHR30273:SF2">
    <property type="entry name" value="PROTEIN FECR"/>
    <property type="match status" value="1"/>
</dbReference>
<keyword evidence="1" id="KW-1133">Transmembrane helix</keyword>
<dbReference type="PANTHER" id="PTHR30273">
    <property type="entry name" value="PERIPLASMIC SIGNAL SENSOR AND SIGMA FACTOR ACTIVATOR FECR-RELATED"/>
    <property type="match status" value="1"/>
</dbReference>
<name>A0A2S9J8V5_9SPHI</name>
<feature type="transmembrane region" description="Helical" evidence="1">
    <location>
        <begin position="82"/>
        <end position="103"/>
    </location>
</feature>
<dbReference type="EMBL" id="PVBQ01000001">
    <property type="protein sequence ID" value="PRD49194.1"/>
    <property type="molecule type" value="Genomic_DNA"/>
</dbReference>
<accession>A0A2S9J8V5</accession>
<proteinExistence type="predicted"/>
<evidence type="ECO:0000313" key="4">
    <source>
        <dbReference type="EMBL" id="PRD49194.1"/>
    </source>
</evidence>
<keyword evidence="1" id="KW-0472">Membrane</keyword>
<protein>
    <submittedName>
        <fullName evidence="4">Anti-sigma factor</fullName>
    </submittedName>
</protein>
<dbReference type="InterPro" id="IPR012373">
    <property type="entry name" value="Ferrdict_sens_TM"/>
</dbReference>
<dbReference type="Pfam" id="PF16344">
    <property type="entry name" value="FecR_C"/>
    <property type="match status" value="1"/>
</dbReference>
<evidence type="ECO:0000313" key="5">
    <source>
        <dbReference type="Proteomes" id="UP000239711"/>
    </source>
</evidence>
<dbReference type="RefSeq" id="WP_105715034.1">
    <property type="nucleotide sequence ID" value="NZ_PVBQ01000001.1"/>
</dbReference>
<reference evidence="4 5" key="1">
    <citation type="submission" date="2018-02" db="EMBL/GenBank/DDBJ databases">
        <title>The draft genome of Sphingobacterium sp. 5JN-11.</title>
        <authorList>
            <person name="Liu L."/>
            <person name="Li L."/>
            <person name="Liang L."/>
            <person name="Zhang X."/>
            <person name="Wang T."/>
        </authorList>
    </citation>
    <scope>NUCLEOTIDE SEQUENCE [LARGE SCALE GENOMIC DNA]</scope>
    <source>
        <strain evidence="4 5">5JN-11</strain>
    </source>
</reference>
<dbReference type="AlphaFoldDB" id="A0A2S9J8V5"/>
<gene>
    <name evidence="4" type="ORF">C5745_00710</name>
</gene>
<feature type="domain" description="FecR protein" evidence="2">
    <location>
        <begin position="179"/>
        <end position="269"/>
    </location>
</feature>
<evidence type="ECO:0000259" key="2">
    <source>
        <dbReference type="Pfam" id="PF04773"/>
    </source>
</evidence>
<dbReference type="OrthoDB" id="1099963at2"/>
<dbReference type="PIRSF" id="PIRSF018266">
    <property type="entry name" value="FecR"/>
    <property type="match status" value="1"/>
</dbReference>
<dbReference type="InterPro" id="IPR032508">
    <property type="entry name" value="FecR_C"/>
</dbReference>
<evidence type="ECO:0000259" key="3">
    <source>
        <dbReference type="Pfam" id="PF16344"/>
    </source>
</evidence>
<dbReference type="Gene3D" id="3.55.50.30">
    <property type="match status" value="1"/>
</dbReference>
<dbReference type="Pfam" id="PF04773">
    <property type="entry name" value="FecR"/>
    <property type="match status" value="1"/>
</dbReference>
<evidence type="ECO:0000256" key="1">
    <source>
        <dbReference type="SAM" id="Phobius"/>
    </source>
</evidence>